<dbReference type="EMBL" id="LKEB01000044">
    <property type="protein sequence ID" value="ROW05959.1"/>
    <property type="molecule type" value="Genomic_DNA"/>
</dbReference>
<feature type="region of interest" description="Disordered" evidence="5">
    <location>
        <begin position="34"/>
        <end position="59"/>
    </location>
</feature>
<dbReference type="STRING" id="1230097.A0A423WR21"/>
<dbReference type="GO" id="GO:0000932">
    <property type="term" value="C:P-body"/>
    <property type="evidence" value="ECO:0007669"/>
    <property type="project" value="TreeGrafter"/>
</dbReference>
<comment type="subcellular location">
    <subcellularLocation>
        <location evidence="1">Cytoplasm</location>
    </subcellularLocation>
</comment>
<dbReference type="PANTHER" id="PTHR16290">
    <property type="entry name" value="TRANSCRIPTION FACTOR SMIF DECAPPING ENZYME DCP1"/>
    <property type="match status" value="1"/>
</dbReference>
<evidence type="ECO:0000256" key="4">
    <source>
        <dbReference type="ARBA" id="ARBA00022664"/>
    </source>
</evidence>
<sequence>MAPSTTPRTFHHQSQQGADGVAFAPSIIRSSVISTTPRGSAGGANRVPDPIPAGTSGYDSDANYLDPSASAAALALALHPEKPDSRTINDMNLAVLRRYDPTIQGYSAMSHNATLYKMNKEKQWEESDVKGPLFVCIQTPDLSTGHIIPRSCVYVLNRQALENAVIDLTTVVHCELQDQLLIAVTDNDDVLGLHLDAESAGKTWSHVLEQWEPIQDAKKLSIRQT</sequence>
<dbReference type="InterPro" id="IPR010334">
    <property type="entry name" value="Dcp1"/>
</dbReference>
<dbReference type="InterPro" id="IPR011993">
    <property type="entry name" value="PH-like_dom_sf"/>
</dbReference>
<dbReference type="GO" id="GO:0031087">
    <property type="term" value="P:deadenylation-independent decapping of nuclear-transcribed mRNA"/>
    <property type="evidence" value="ECO:0007669"/>
    <property type="project" value="TreeGrafter"/>
</dbReference>
<dbReference type="GO" id="GO:0008047">
    <property type="term" value="F:enzyme activator activity"/>
    <property type="evidence" value="ECO:0007669"/>
    <property type="project" value="InterPro"/>
</dbReference>
<comment type="caution">
    <text evidence="6">The sequence shown here is derived from an EMBL/GenBank/DDBJ whole genome shotgun (WGS) entry which is preliminary data.</text>
</comment>
<evidence type="ECO:0000313" key="7">
    <source>
        <dbReference type="Proteomes" id="UP000285146"/>
    </source>
</evidence>
<evidence type="ECO:0000313" key="6">
    <source>
        <dbReference type="EMBL" id="ROW05959.1"/>
    </source>
</evidence>
<dbReference type="GO" id="GO:0006397">
    <property type="term" value="P:mRNA processing"/>
    <property type="evidence" value="ECO:0007669"/>
    <property type="project" value="UniProtKB-KW"/>
</dbReference>
<keyword evidence="4" id="KW-0507">mRNA processing</keyword>
<dbReference type="GO" id="GO:0003729">
    <property type="term" value="F:mRNA binding"/>
    <property type="evidence" value="ECO:0007669"/>
    <property type="project" value="TreeGrafter"/>
</dbReference>
<organism evidence="6 7">
    <name type="scientific">Cytospora leucostoma</name>
    <dbReference type="NCBI Taxonomy" id="1230097"/>
    <lineage>
        <taxon>Eukaryota</taxon>
        <taxon>Fungi</taxon>
        <taxon>Dikarya</taxon>
        <taxon>Ascomycota</taxon>
        <taxon>Pezizomycotina</taxon>
        <taxon>Sordariomycetes</taxon>
        <taxon>Sordariomycetidae</taxon>
        <taxon>Diaporthales</taxon>
        <taxon>Cytosporaceae</taxon>
        <taxon>Cytospora</taxon>
    </lineage>
</organism>
<accession>A0A423WR21</accession>
<name>A0A423WR21_9PEZI</name>
<dbReference type="Pfam" id="PF06058">
    <property type="entry name" value="DCP1"/>
    <property type="match status" value="1"/>
</dbReference>
<evidence type="ECO:0000256" key="3">
    <source>
        <dbReference type="ARBA" id="ARBA00022490"/>
    </source>
</evidence>
<evidence type="ECO:0000256" key="1">
    <source>
        <dbReference type="ARBA" id="ARBA00004496"/>
    </source>
</evidence>
<dbReference type="OrthoDB" id="255837at2759"/>
<dbReference type="Proteomes" id="UP000285146">
    <property type="component" value="Unassembled WGS sequence"/>
</dbReference>
<dbReference type="PANTHER" id="PTHR16290:SF0">
    <property type="entry name" value="DECAPPING PROTEIN 1, ISOFORM A"/>
    <property type="match status" value="1"/>
</dbReference>
<proteinExistence type="inferred from homology"/>
<protein>
    <submittedName>
        <fullName evidence="6">Uncharacterized protein</fullName>
    </submittedName>
</protein>
<dbReference type="GO" id="GO:0000290">
    <property type="term" value="P:deadenylation-dependent decapping of nuclear-transcribed mRNA"/>
    <property type="evidence" value="ECO:0007669"/>
    <property type="project" value="InterPro"/>
</dbReference>
<dbReference type="InParanoid" id="A0A423WR21"/>
<dbReference type="AlphaFoldDB" id="A0A423WR21"/>
<reference evidence="6 7" key="1">
    <citation type="submission" date="2015-09" db="EMBL/GenBank/DDBJ databases">
        <title>Host preference determinants of Valsa canker pathogens revealed by comparative genomics.</title>
        <authorList>
            <person name="Yin Z."/>
            <person name="Huang L."/>
        </authorList>
    </citation>
    <scope>NUCLEOTIDE SEQUENCE [LARGE SCALE GENOMIC DNA]</scope>
    <source>
        <strain evidence="6 7">SXYLt</strain>
    </source>
</reference>
<evidence type="ECO:0000256" key="2">
    <source>
        <dbReference type="ARBA" id="ARBA00008778"/>
    </source>
</evidence>
<dbReference type="Gene3D" id="2.30.29.30">
    <property type="entry name" value="Pleckstrin-homology domain (PH domain)/Phosphotyrosine-binding domain (PTB)"/>
    <property type="match status" value="1"/>
</dbReference>
<keyword evidence="7" id="KW-1185">Reference proteome</keyword>
<dbReference type="SUPFAM" id="SSF50729">
    <property type="entry name" value="PH domain-like"/>
    <property type="match status" value="1"/>
</dbReference>
<gene>
    <name evidence="6" type="ORF">VPNG_08439</name>
</gene>
<keyword evidence="3" id="KW-0963">Cytoplasm</keyword>
<evidence type="ECO:0000256" key="5">
    <source>
        <dbReference type="SAM" id="MobiDB-lite"/>
    </source>
</evidence>
<comment type="similarity">
    <text evidence="2">Belongs to the DCP1 family.</text>
</comment>